<dbReference type="Proteomes" id="UP000559256">
    <property type="component" value="Unassembled WGS sequence"/>
</dbReference>
<feature type="region of interest" description="Disordered" evidence="3">
    <location>
        <begin position="1"/>
        <end position="27"/>
    </location>
</feature>
<evidence type="ECO:0000259" key="4">
    <source>
        <dbReference type="PROSITE" id="PS51088"/>
    </source>
</evidence>
<comment type="similarity">
    <text evidence="1">Belongs to the TEC1 family.</text>
</comment>
<feature type="domain" description="TEA" evidence="4">
    <location>
        <begin position="24"/>
        <end position="96"/>
    </location>
</feature>
<proteinExistence type="inferred from homology"/>
<accession>A0A8H5LQB9</accession>
<dbReference type="InterPro" id="IPR038096">
    <property type="entry name" value="TEA/ATTS_sf"/>
</dbReference>
<keyword evidence="6" id="KW-1185">Reference proteome</keyword>
<dbReference type="EMBL" id="JAACJM010000026">
    <property type="protein sequence ID" value="KAF5365603.1"/>
    <property type="molecule type" value="Genomic_DNA"/>
</dbReference>
<dbReference type="InterPro" id="IPR000818">
    <property type="entry name" value="TEA/ATTS_dom"/>
</dbReference>
<dbReference type="OrthoDB" id="10006572at2759"/>
<feature type="DNA-binding region" description="TEA" evidence="2">
    <location>
        <begin position="24"/>
        <end position="96"/>
    </location>
</feature>
<dbReference type="AlphaFoldDB" id="A0A8H5LQB9"/>
<evidence type="ECO:0000256" key="1">
    <source>
        <dbReference type="ARBA" id="ARBA00008421"/>
    </source>
</evidence>
<name>A0A8H5LQB9_9AGAR</name>
<feature type="compositionally biased region" description="Low complexity" evidence="3">
    <location>
        <begin position="121"/>
        <end position="149"/>
    </location>
</feature>
<dbReference type="Gene3D" id="6.10.20.40">
    <property type="entry name" value="TEA/ATTS domain"/>
    <property type="match status" value="1"/>
</dbReference>
<sequence>MSSPKSSITPQRKHYKLLKQHSSGNSGGEVWPELVEQVFVEGLRAYWRSPWASYSTGRSRWRNQFLVEYLRSHDIIRTKKQVASHLQVLRNMWKGQPESNLLFGLEDKVYKTEDSPSCLSSFDDSDSVSPASSPNFSVSDITSSSTHSSPEYNAVHLTPEEYQQPFRQLNSTNFVTAFSLFADGMEPFTVRIDALPLPPIYTMPVVLKIRLCVPSVNDIFCPATLHGFSANLSLAALWNSSAKCTTKVFHQGVRASTETGALDVTSIELGSPHVVIPSSSLDRCRWIDPNIRATITQEIVVDNFTVLFVFYELVRQISQPAAQLLRFQRYHPGASPMAPMSPDSYFQLVNPSPQPAVKVELSEPTLTPQHYPFAATLSTDTSLSHALG</sequence>
<feature type="compositionally biased region" description="Polar residues" evidence="3">
    <location>
        <begin position="1"/>
        <end position="10"/>
    </location>
</feature>
<dbReference type="GO" id="GO:0003700">
    <property type="term" value="F:DNA-binding transcription factor activity"/>
    <property type="evidence" value="ECO:0007669"/>
    <property type="project" value="InterPro"/>
</dbReference>
<evidence type="ECO:0000313" key="5">
    <source>
        <dbReference type="EMBL" id="KAF5365603.1"/>
    </source>
</evidence>
<dbReference type="PROSITE" id="PS51088">
    <property type="entry name" value="TEA_2"/>
    <property type="match status" value="1"/>
</dbReference>
<feature type="region of interest" description="Disordered" evidence="3">
    <location>
        <begin position="121"/>
        <end position="151"/>
    </location>
</feature>
<evidence type="ECO:0000256" key="2">
    <source>
        <dbReference type="PROSITE-ProRule" id="PRU00505"/>
    </source>
</evidence>
<organism evidence="5 6">
    <name type="scientific">Tetrapyrgos nigripes</name>
    <dbReference type="NCBI Taxonomy" id="182062"/>
    <lineage>
        <taxon>Eukaryota</taxon>
        <taxon>Fungi</taxon>
        <taxon>Dikarya</taxon>
        <taxon>Basidiomycota</taxon>
        <taxon>Agaricomycotina</taxon>
        <taxon>Agaricomycetes</taxon>
        <taxon>Agaricomycetidae</taxon>
        <taxon>Agaricales</taxon>
        <taxon>Marasmiineae</taxon>
        <taxon>Marasmiaceae</taxon>
        <taxon>Tetrapyrgos</taxon>
    </lineage>
</organism>
<evidence type="ECO:0000313" key="6">
    <source>
        <dbReference type="Proteomes" id="UP000559256"/>
    </source>
</evidence>
<dbReference type="SMART" id="SM00426">
    <property type="entry name" value="TEA"/>
    <property type="match status" value="1"/>
</dbReference>
<evidence type="ECO:0000256" key="3">
    <source>
        <dbReference type="SAM" id="MobiDB-lite"/>
    </source>
</evidence>
<comment type="caution">
    <text evidence="5">The sequence shown here is derived from an EMBL/GenBank/DDBJ whole genome shotgun (WGS) entry which is preliminary data.</text>
</comment>
<gene>
    <name evidence="5" type="ORF">D9758_003309</name>
</gene>
<protein>
    <recommendedName>
        <fullName evidence="4">TEA domain-containing protein</fullName>
    </recommendedName>
</protein>
<dbReference type="Pfam" id="PF01285">
    <property type="entry name" value="TEA"/>
    <property type="match status" value="1"/>
</dbReference>
<reference evidence="5 6" key="1">
    <citation type="journal article" date="2020" name="ISME J.">
        <title>Uncovering the hidden diversity of litter-decomposition mechanisms in mushroom-forming fungi.</title>
        <authorList>
            <person name="Floudas D."/>
            <person name="Bentzer J."/>
            <person name="Ahren D."/>
            <person name="Johansson T."/>
            <person name="Persson P."/>
            <person name="Tunlid A."/>
        </authorList>
    </citation>
    <scope>NUCLEOTIDE SEQUENCE [LARGE SCALE GENOMIC DNA]</scope>
    <source>
        <strain evidence="5 6">CBS 291.85</strain>
    </source>
</reference>